<dbReference type="InterPro" id="IPR036259">
    <property type="entry name" value="MFS_trans_sf"/>
</dbReference>
<comment type="caution">
    <text evidence="3">The sequence shown here is derived from an EMBL/GenBank/DDBJ whole genome shotgun (WGS) entry which is preliminary data.</text>
</comment>
<evidence type="ECO:0000256" key="2">
    <source>
        <dbReference type="SAM" id="Phobius"/>
    </source>
</evidence>
<keyword evidence="2" id="KW-1133">Transmembrane helix</keyword>
<dbReference type="SUPFAM" id="SSF103473">
    <property type="entry name" value="MFS general substrate transporter"/>
    <property type="match status" value="1"/>
</dbReference>
<accession>A0A8H3E5E7</accession>
<dbReference type="EMBL" id="CAJNJQ010002650">
    <property type="protein sequence ID" value="CAE7181780.1"/>
    <property type="molecule type" value="Genomic_DNA"/>
</dbReference>
<feature type="transmembrane region" description="Helical" evidence="2">
    <location>
        <begin position="75"/>
        <end position="98"/>
    </location>
</feature>
<name>A0A8H3E5E7_9AGAM</name>
<organism evidence="3 4">
    <name type="scientific">Rhizoctonia solani</name>
    <dbReference type="NCBI Taxonomy" id="456999"/>
    <lineage>
        <taxon>Eukaryota</taxon>
        <taxon>Fungi</taxon>
        <taxon>Dikarya</taxon>
        <taxon>Basidiomycota</taxon>
        <taxon>Agaricomycotina</taxon>
        <taxon>Agaricomycetes</taxon>
        <taxon>Cantharellales</taxon>
        <taxon>Ceratobasidiaceae</taxon>
        <taxon>Rhizoctonia</taxon>
    </lineage>
</organism>
<evidence type="ECO:0000313" key="3">
    <source>
        <dbReference type="EMBL" id="CAE7181780.1"/>
    </source>
</evidence>
<dbReference type="AlphaFoldDB" id="A0A8H3E5E7"/>
<proteinExistence type="predicted"/>
<keyword evidence="2" id="KW-0472">Membrane</keyword>
<protein>
    <recommendedName>
        <fullName evidence="5">Major facilitator superfamily (MFS) profile domain-containing protein</fullName>
    </recommendedName>
</protein>
<dbReference type="Proteomes" id="UP000663827">
    <property type="component" value="Unassembled WGS sequence"/>
</dbReference>
<keyword evidence="2" id="KW-0812">Transmembrane</keyword>
<feature type="region of interest" description="Disordered" evidence="1">
    <location>
        <begin position="1"/>
        <end position="31"/>
    </location>
</feature>
<reference evidence="3" key="1">
    <citation type="submission" date="2021-01" db="EMBL/GenBank/DDBJ databases">
        <authorList>
            <person name="Kaushik A."/>
        </authorList>
    </citation>
    <scope>NUCLEOTIDE SEQUENCE</scope>
    <source>
        <strain evidence="3">AG5</strain>
    </source>
</reference>
<evidence type="ECO:0000313" key="4">
    <source>
        <dbReference type="Proteomes" id="UP000663827"/>
    </source>
</evidence>
<evidence type="ECO:0000256" key="1">
    <source>
        <dbReference type="SAM" id="MobiDB-lite"/>
    </source>
</evidence>
<gene>
    <name evidence="3" type="ORF">RDB_LOCUS117472</name>
</gene>
<sequence>MSGQDMRLQPGTDAPSSPRSEPGRVEIPNTTLSDVERAVKTEVDALPAFGAPIPAQPIVDELDKDDLFPEGGRGWLVVLGCFMLSSMTLGFGLCWGVFQEYYRHNILVGTSDSVLGLLGSTQGAVGTLSSLFIGKLGDR</sequence>
<evidence type="ECO:0008006" key="5">
    <source>
        <dbReference type="Google" id="ProtNLM"/>
    </source>
</evidence>